<dbReference type="EMBL" id="JAAMFM010000042">
    <property type="protein sequence ID" value="NVM96861.1"/>
    <property type="molecule type" value="Genomic_DNA"/>
</dbReference>
<dbReference type="Pfam" id="PF13565">
    <property type="entry name" value="HTH_32"/>
    <property type="match status" value="1"/>
</dbReference>
<dbReference type="InterPro" id="IPR009057">
    <property type="entry name" value="Homeodomain-like_sf"/>
</dbReference>
<reference evidence="1 2" key="1">
    <citation type="submission" date="2020-02" db="EMBL/GenBank/DDBJ databases">
        <title>Genome sequence of strain AETb3-4.</title>
        <authorList>
            <person name="Gao J."/>
            <person name="Zhang X."/>
        </authorList>
    </citation>
    <scope>NUCLEOTIDE SEQUENCE [LARGE SCALE GENOMIC DNA]</scope>
    <source>
        <strain evidence="1 2">AETb3-4</strain>
    </source>
</reference>
<organism evidence="1 2">
    <name type="scientific">Arthrobacter wenxiniae</name>
    <dbReference type="NCBI Taxonomy" id="2713570"/>
    <lineage>
        <taxon>Bacteria</taxon>
        <taxon>Bacillati</taxon>
        <taxon>Actinomycetota</taxon>
        <taxon>Actinomycetes</taxon>
        <taxon>Micrococcales</taxon>
        <taxon>Micrococcaceae</taxon>
        <taxon>Arthrobacter</taxon>
    </lineage>
</organism>
<evidence type="ECO:0000313" key="1">
    <source>
        <dbReference type="EMBL" id="NVM96861.1"/>
    </source>
</evidence>
<evidence type="ECO:0000313" key="2">
    <source>
        <dbReference type="Proteomes" id="UP000543556"/>
    </source>
</evidence>
<dbReference type="NCBIfam" id="NF033545">
    <property type="entry name" value="transpos_IS630"/>
    <property type="match status" value="1"/>
</dbReference>
<sequence>MSNHAPALAIDDSQREVLVALSRSQVASHREVQRAQVLLMASEGLANEWIARVVGVNPGTVRAWRARFAQDGLAKFGAVRAGRGRKPVIPESKIAEIVWLTQNTKPEAETHWSVRSMAARVGVSPAQVQRIWAARGLKPHLVKTFKLSNDPNFDEKLIDVCGLYLNPPENAIVLCMDELCEASH</sequence>
<name>A0A7Y7IK03_9MICC</name>
<keyword evidence="2" id="KW-1185">Reference proteome</keyword>
<feature type="non-terminal residue" evidence="1">
    <location>
        <position position="184"/>
    </location>
</feature>
<dbReference type="Proteomes" id="UP000543556">
    <property type="component" value="Unassembled WGS sequence"/>
</dbReference>
<dbReference type="AlphaFoldDB" id="A0A7Y7IK03"/>
<dbReference type="RefSeq" id="WP_176636563.1">
    <property type="nucleotide sequence ID" value="NZ_JAAMFM010000042.1"/>
</dbReference>
<proteinExistence type="predicted"/>
<dbReference type="SUPFAM" id="SSF46689">
    <property type="entry name" value="Homeodomain-like"/>
    <property type="match status" value="1"/>
</dbReference>
<gene>
    <name evidence="1" type="ORF">G6034_18495</name>
</gene>
<dbReference type="InterPro" id="IPR047655">
    <property type="entry name" value="Transpos_IS630-like"/>
</dbReference>
<comment type="caution">
    <text evidence="1">The sequence shown here is derived from an EMBL/GenBank/DDBJ whole genome shotgun (WGS) entry which is preliminary data.</text>
</comment>
<protein>
    <submittedName>
        <fullName evidence="1">IS630 family transposase</fullName>
    </submittedName>
</protein>
<accession>A0A7Y7IK03</accession>